<dbReference type="EC" id="1.11.1.7" evidence="3 12"/>
<dbReference type="Gene3D" id="1.10.420.10">
    <property type="entry name" value="Peroxidase, domain 2"/>
    <property type="match status" value="1"/>
</dbReference>
<dbReference type="PANTHER" id="PTHR31388:SF147">
    <property type="entry name" value="PEROXIDASE 58"/>
    <property type="match status" value="1"/>
</dbReference>
<dbReference type="PROSITE" id="PS00436">
    <property type="entry name" value="PEROXIDASE_2"/>
    <property type="match status" value="1"/>
</dbReference>
<dbReference type="InterPro" id="IPR033905">
    <property type="entry name" value="Secretory_peroxidase"/>
</dbReference>
<dbReference type="PROSITE" id="PS50873">
    <property type="entry name" value="PEROXIDASE_4"/>
    <property type="match status" value="1"/>
</dbReference>
<reference evidence="15" key="2">
    <citation type="submission" date="2025-08" db="UniProtKB">
        <authorList>
            <consortium name="RefSeq"/>
        </authorList>
    </citation>
    <scope>IDENTIFICATION</scope>
</reference>
<accession>A0ABM1G3J1</accession>
<dbReference type="Gene3D" id="1.10.520.10">
    <property type="match status" value="1"/>
</dbReference>
<proteinExistence type="inferred from homology"/>
<dbReference type="Pfam" id="PF00141">
    <property type="entry name" value="peroxidase"/>
    <property type="match status" value="1"/>
</dbReference>
<evidence type="ECO:0000256" key="1">
    <source>
        <dbReference type="ARBA" id="ARBA00000189"/>
    </source>
</evidence>
<keyword evidence="5 12" id="KW-0349">Heme</keyword>
<comment type="cofactor">
    <cofactor evidence="12">
        <name>Ca(2+)</name>
        <dbReference type="ChEBI" id="CHEBI:29108"/>
    </cofactor>
    <text evidence="12">Binds 2 calcium ions per subunit.</text>
</comment>
<dbReference type="PROSITE" id="PS00435">
    <property type="entry name" value="PEROXIDASE_1"/>
    <property type="match status" value="1"/>
</dbReference>
<name>A0ABM1G3J1_SOLPN</name>
<keyword evidence="14" id="KW-1185">Reference proteome</keyword>
<comment type="cofactor">
    <cofactor evidence="12">
        <name>heme b</name>
        <dbReference type="ChEBI" id="CHEBI:60344"/>
    </cofactor>
    <text evidence="12">Binds 1 heme b (iron(II)-protoporphyrin IX) group per subunit.</text>
</comment>
<keyword evidence="7 12" id="KW-0106">Calcium</keyword>
<dbReference type="Proteomes" id="UP000694930">
    <property type="component" value="Chromosome 1"/>
</dbReference>
<keyword evidence="11" id="KW-0325">Glycoprotein</keyword>
<reference evidence="14" key="1">
    <citation type="journal article" date="2014" name="Nat. Genet.">
        <title>The genome of the stress-tolerant wild tomato species Solanum pennellii.</title>
        <authorList>
            <person name="Bolger A."/>
            <person name="Scossa F."/>
            <person name="Bolger M.E."/>
            <person name="Lanz C."/>
            <person name="Maumus F."/>
            <person name="Tohge T."/>
            <person name="Quesneville H."/>
            <person name="Alseekh S."/>
            <person name="Sorensen I."/>
            <person name="Lichtenstein G."/>
            <person name="Fich E.A."/>
            <person name="Conte M."/>
            <person name="Keller H."/>
            <person name="Schneeberger K."/>
            <person name="Schwacke R."/>
            <person name="Ofner I."/>
            <person name="Vrebalov J."/>
            <person name="Xu Y."/>
            <person name="Osorio S."/>
            <person name="Aflitos S.A."/>
            <person name="Schijlen E."/>
            <person name="Jimenez-Gomez J.M."/>
            <person name="Ryngajllo M."/>
            <person name="Kimura S."/>
            <person name="Kumar R."/>
            <person name="Koenig D."/>
            <person name="Headland L.R."/>
            <person name="Maloof J.N."/>
            <person name="Sinha N."/>
            <person name="van Ham R.C."/>
            <person name="Lankhorst R.K."/>
            <person name="Mao L."/>
            <person name="Vogel A."/>
            <person name="Arsova B."/>
            <person name="Panstruga R."/>
            <person name="Fei Z."/>
            <person name="Rose J.K."/>
            <person name="Zamir D."/>
            <person name="Carrari F."/>
            <person name="Giovannoni J.J."/>
            <person name="Weigel D."/>
            <person name="Usadel B."/>
            <person name="Fernie A.R."/>
        </authorList>
    </citation>
    <scope>NUCLEOTIDE SEQUENCE [LARGE SCALE GENOMIC DNA]</scope>
    <source>
        <strain evidence="14">cv. LA0716</strain>
    </source>
</reference>
<evidence type="ECO:0000256" key="12">
    <source>
        <dbReference type="RuleBase" id="RU362060"/>
    </source>
</evidence>
<dbReference type="RefSeq" id="XP_015065492.1">
    <property type="nucleotide sequence ID" value="XM_015210006.2"/>
</dbReference>
<evidence type="ECO:0000256" key="10">
    <source>
        <dbReference type="ARBA" id="ARBA00023157"/>
    </source>
</evidence>
<evidence type="ECO:0000256" key="6">
    <source>
        <dbReference type="ARBA" id="ARBA00022723"/>
    </source>
</evidence>
<gene>
    <name evidence="15" type="primary">LOC107010716</name>
</gene>
<dbReference type="GeneID" id="107010716"/>
<keyword evidence="6 12" id="KW-0479">Metal-binding</keyword>
<keyword evidence="12" id="KW-0964">Secreted</keyword>
<evidence type="ECO:0000259" key="13">
    <source>
        <dbReference type="PROSITE" id="PS50873"/>
    </source>
</evidence>
<evidence type="ECO:0000256" key="5">
    <source>
        <dbReference type="ARBA" id="ARBA00022617"/>
    </source>
</evidence>
<protein>
    <recommendedName>
        <fullName evidence="3 12">Peroxidase</fullName>
        <ecNumber evidence="3 12">1.11.1.7</ecNumber>
    </recommendedName>
</protein>
<comment type="subcellular location">
    <subcellularLocation>
        <location evidence="12">Secreted</location>
    </subcellularLocation>
</comment>
<sequence length="325" mass="34911">MSFLRFIVPVFFLISSFVASNAQLSETFYATTCPNVTEIVRGVMQQAQSTDVRAGAKIIRLHFHDCFVNGCDGSLLLDNAAGIESEKDAASNVGAGGFDIVDDIKTALENVCPGVVSCADILALASEIGVALVGGPTWQVLLGRRDSLTANRSGVDSDIPSPFESLDVMRPQFTNKGMDITDLVALSGAHTFGRARCGTFQQRLFNFSGSGSPDPTINSTYLPTLQATCPQGGDNGNTFENLDKTTPDNFDNDYYINLQNQEGLLQTDQELFSTSGSDTIAIVNRYASSQSQFFDDFASSMIKLGNIGVLTGTNGEIRTDCKRVN</sequence>
<dbReference type="PRINTS" id="PR00461">
    <property type="entry name" value="PLPEROXIDASE"/>
</dbReference>
<evidence type="ECO:0000313" key="14">
    <source>
        <dbReference type="Proteomes" id="UP000694930"/>
    </source>
</evidence>
<dbReference type="InterPro" id="IPR002016">
    <property type="entry name" value="Haem_peroxidase"/>
</dbReference>
<feature type="domain" description="Plant heme peroxidase family profile" evidence="13">
    <location>
        <begin position="23"/>
        <end position="325"/>
    </location>
</feature>
<dbReference type="InterPro" id="IPR019794">
    <property type="entry name" value="Peroxidases_AS"/>
</dbReference>
<dbReference type="InterPro" id="IPR000823">
    <property type="entry name" value="Peroxidase_pln"/>
</dbReference>
<dbReference type="PRINTS" id="PR00458">
    <property type="entry name" value="PEROXIDASE"/>
</dbReference>
<dbReference type="CDD" id="cd00693">
    <property type="entry name" value="secretory_peroxidase"/>
    <property type="match status" value="1"/>
</dbReference>
<evidence type="ECO:0000256" key="9">
    <source>
        <dbReference type="ARBA" id="ARBA00023004"/>
    </source>
</evidence>
<comment type="function">
    <text evidence="12">Removal of H(2)O(2), oxidation of toxic reductants, biosynthesis and degradation of lignin, suberization, auxin catabolism, response to environmental stresses such as wounding, pathogen attack and oxidative stress.</text>
</comment>
<keyword evidence="12" id="KW-0376">Hydrogen peroxide</keyword>
<keyword evidence="9 12" id="KW-0408">Iron</keyword>
<evidence type="ECO:0000313" key="15">
    <source>
        <dbReference type="RefSeq" id="XP_015065492.1"/>
    </source>
</evidence>
<evidence type="ECO:0000256" key="4">
    <source>
        <dbReference type="ARBA" id="ARBA00022559"/>
    </source>
</evidence>
<comment type="similarity">
    <text evidence="12">Belongs to the peroxidase family. Classical plant (class III) peroxidase subfamily.</text>
</comment>
<dbReference type="PANTHER" id="PTHR31388">
    <property type="entry name" value="PEROXIDASE 72-RELATED"/>
    <property type="match status" value="1"/>
</dbReference>
<keyword evidence="12" id="KW-0732">Signal</keyword>
<evidence type="ECO:0000256" key="3">
    <source>
        <dbReference type="ARBA" id="ARBA00012313"/>
    </source>
</evidence>
<evidence type="ECO:0000256" key="8">
    <source>
        <dbReference type="ARBA" id="ARBA00023002"/>
    </source>
</evidence>
<evidence type="ECO:0000256" key="7">
    <source>
        <dbReference type="ARBA" id="ARBA00022837"/>
    </source>
</evidence>
<comment type="catalytic activity">
    <reaction evidence="1 12">
        <text>2 a phenolic donor + H2O2 = 2 a phenolic radical donor + 2 H2O</text>
        <dbReference type="Rhea" id="RHEA:56136"/>
        <dbReference type="ChEBI" id="CHEBI:15377"/>
        <dbReference type="ChEBI" id="CHEBI:16240"/>
        <dbReference type="ChEBI" id="CHEBI:139520"/>
        <dbReference type="ChEBI" id="CHEBI:139521"/>
        <dbReference type="EC" id="1.11.1.7"/>
    </reaction>
</comment>
<dbReference type="InterPro" id="IPR019793">
    <property type="entry name" value="Peroxidases_heam-ligand_BS"/>
</dbReference>
<evidence type="ECO:0000256" key="11">
    <source>
        <dbReference type="ARBA" id="ARBA00023180"/>
    </source>
</evidence>
<feature type="chain" id="PRO_5044955644" description="Peroxidase" evidence="12">
    <location>
        <begin position="23"/>
        <end position="325"/>
    </location>
</feature>
<dbReference type="InterPro" id="IPR010255">
    <property type="entry name" value="Haem_peroxidase_sf"/>
</dbReference>
<dbReference type="SUPFAM" id="SSF48113">
    <property type="entry name" value="Heme-dependent peroxidases"/>
    <property type="match status" value="1"/>
</dbReference>
<comment type="similarity">
    <text evidence="2">Belongs to the peroxidase family. Ascorbate peroxidase subfamily.</text>
</comment>
<keyword evidence="4 12" id="KW-0575">Peroxidase</keyword>
<keyword evidence="8 12" id="KW-0560">Oxidoreductase</keyword>
<feature type="signal peptide" evidence="12">
    <location>
        <begin position="1"/>
        <end position="22"/>
    </location>
</feature>
<organism evidence="14 15">
    <name type="scientific">Solanum pennellii</name>
    <name type="common">Tomato</name>
    <name type="synonym">Lycopersicon pennellii</name>
    <dbReference type="NCBI Taxonomy" id="28526"/>
    <lineage>
        <taxon>Eukaryota</taxon>
        <taxon>Viridiplantae</taxon>
        <taxon>Streptophyta</taxon>
        <taxon>Embryophyta</taxon>
        <taxon>Tracheophyta</taxon>
        <taxon>Spermatophyta</taxon>
        <taxon>Magnoliopsida</taxon>
        <taxon>eudicotyledons</taxon>
        <taxon>Gunneridae</taxon>
        <taxon>Pentapetalae</taxon>
        <taxon>asterids</taxon>
        <taxon>lamiids</taxon>
        <taxon>Solanales</taxon>
        <taxon>Solanaceae</taxon>
        <taxon>Solanoideae</taxon>
        <taxon>Solaneae</taxon>
        <taxon>Solanum</taxon>
        <taxon>Solanum subgen. Lycopersicon</taxon>
    </lineage>
</organism>
<evidence type="ECO:0000256" key="2">
    <source>
        <dbReference type="ARBA" id="ARBA00006873"/>
    </source>
</evidence>
<keyword evidence="10" id="KW-1015">Disulfide bond</keyword>